<evidence type="ECO:0000256" key="1">
    <source>
        <dbReference type="ARBA" id="ARBA00005278"/>
    </source>
</evidence>
<name>A0A3Q8XAB9_9BACL</name>
<reference evidence="6" key="1">
    <citation type="submission" date="2018-12" db="EMBL/GenBank/DDBJ databases">
        <title>Genome sequence of Peanibacillus sp.</title>
        <authorList>
            <person name="Subramani G."/>
            <person name="Srinivasan S."/>
            <person name="Kim M.K."/>
        </authorList>
    </citation>
    <scope>NUCLEOTIDE SEQUENCE [LARGE SCALE GENOMIC DNA]</scope>
    <source>
        <strain evidence="6">18JY67-1</strain>
    </source>
</reference>
<dbReference type="KEGG" id="palb:EJC50_27830"/>
<feature type="transmembrane region" description="Helical" evidence="4">
    <location>
        <begin position="459"/>
        <end position="480"/>
    </location>
</feature>
<dbReference type="PANTHER" id="PTHR22550">
    <property type="entry name" value="SPORE GERMINATION PROTEIN"/>
    <property type="match status" value="1"/>
</dbReference>
<accession>A0A3Q8XAB9</accession>
<organism evidence="5 6">
    <name type="scientific">Paenibacillus albus</name>
    <dbReference type="NCBI Taxonomy" id="2495582"/>
    <lineage>
        <taxon>Bacteria</taxon>
        <taxon>Bacillati</taxon>
        <taxon>Bacillota</taxon>
        <taxon>Bacilli</taxon>
        <taxon>Bacillales</taxon>
        <taxon>Paenibacillaceae</taxon>
        <taxon>Paenibacillus</taxon>
    </lineage>
</organism>
<keyword evidence="4" id="KW-0812">Transmembrane</keyword>
<dbReference type="OrthoDB" id="1726708at2"/>
<keyword evidence="2 4" id="KW-0472">Membrane</keyword>
<evidence type="ECO:0000256" key="3">
    <source>
        <dbReference type="SAM" id="MobiDB-lite"/>
    </source>
</evidence>
<sequence length="540" mass="59970">MQRRGADRLMMIRRSARSKGGNDDGNSRNNTNRNSGNLSVPRGHLETKLEANIERIKTEVAASPDLIVRRFTLRTGQHQHVAAVYLETITDKETVNEFVMRSLMSPFLPEIPEGGATPEEAFKYICDNALAVGQVEVLDNWTTMLLELLTGKTLLFVDGWDQCISCSTIGGDKRAVSEASTQVVIRGPKDSFTESLPTNIALIRRRIRSEKFGFEAIKIGRVTQTNVAMLYIEGIVKEEIKQEVRKRLEKIDTDAILESGYIEEFIEDNWSSPFPTIYNTERPDVIAANLLEGRIAIVVDGTPFALVVPTILPQFFASAEDYYQRYDIGTFLRLLRYAAFVISLFGPAVYIALTTFHQEMLPTTLLINLSGAREGVPFPALIEAFAMELSFEILREAGVRMPRAVGQAVSIVGALVLGEAAVQAGIVSPIMVIVVSITAIANFSIAAYNLAITARLLRFLFMIAAGMLGFYGIILGFIMLVAHMNALRSFGVSFLSPLVPFKFKQLKDVFVRLPHWSFTERPDDTSDNTTRMPSGQKPQT</sequence>
<dbReference type="EMBL" id="CP034437">
    <property type="protein sequence ID" value="AZN43950.1"/>
    <property type="molecule type" value="Genomic_DNA"/>
</dbReference>
<dbReference type="InterPro" id="IPR004995">
    <property type="entry name" value="Spore_Ger"/>
</dbReference>
<dbReference type="Pfam" id="PF03323">
    <property type="entry name" value="GerA"/>
    <property type="match status" value="1"/>
</dbReference>
<feature type="transmembrane region" description="Helical" evidence="4">
    <location>
        <begin position="406"/>
        <end position="424"/>
    </location>
</feature>
<feature type="compositionally biased region" description="Low complexity" evidence="3">
    <location>
        <begin position="27"/>
        <end position="37"/>
    </location>
</feature>
<evidence type="ECO:0000313" key="5">
    <source>
        <dbReference type="EMBL" id="AZN43950.1"/>
    </source>
</evidence>
<dbReference type="Proteomes" id="UP000272528">
    <property type="component" value="Chromosome"/>
</dbReference>
<protein>
    <submittedName>
        <fullName evidence="5">Spore germination protein</fullName>
    </submittedName>
</protein>
<dbReference type="AlphaFoldDB" id="A0A3Q8XAB9"/>
<evidence type="ECO:0000313" key="6">
    <source>
        <dbReference type="Proteomes" id="UP000272528"/>
    </source>
</evidence>
<dbReference type="PIRSF" id="PIRSF005690">
    <property type="entry name" value="GerBA"/>
    <property type="match status" value="1"/>
</dbReference>
<feature type="region of interest" description="Disordered" evidence="3">
    <location>
        <begin position="14"/>
        <end position="43"/>
    </location>
</feature>
<dbReference type="GO" id="GO:0009847">
    <property type="term" value="P:spore germination"/>
    <property type="evidence" value="ECO:0007669"/>
    <property type="project" value="InterPro"/>
</dbReference>
<keyword evidence="6" id="KW-1185">Reference proteome</keyword>
<gene>
    <name evidence="5" type="ORF">EJC50_27830</name>
</gene>
<feature type="transmembrane region" description="Helical" evidence="4">
    <location>
        <begin position="430"/>
        <end position="452"/>
    </location>
</feature>
<dbReference type="PANTHER" id="PTHR22550:SF5">
    <property type="entry name" value="LEUCINE ZIPPER PROTEIN 4"/>
    <property type="match status" value="1"/>
</dbReference>
<dbReference type="InterPro" id="IPR050768">
    <property type="entry name" value="UPF0353/GerABKA_families"/>
</dbReference>
<proteinExistence type="inferred from homology"/>
<evidence type="ECO:0000256" key="4">
    <source>
        <dbReference type="SAM" id="Phobius"/>
    </source>
</evidence>
<feature type="transmembrane region" description="Helical" evidence="4">
    <location>
        <begin position="334"/>
        <end position="356"/>
    </location>
</feature>
<comment type="similarity">
    <text evidence="1">Belongs to the GerABKA family.</text>
</comment>
<dbReference type="GO" id="GO:0016020">
    <property type="term" value="C:membrane"/>
    <property type="evidence" value="ECO:0007669"/>
    <property type="project" value="InterPro"/>
</dbReference>
<keyword evidence="4" id="KW-1133">Transmembrane helix</keyword>
<evidence type="ECO:0000256" key="2">
    <source>
        <dbReference type="ARBA" id="ARBA00023136"/>
    </source>
</evidence>